<keyword evidence="1" id="KW-0732">Signal</keyword>
<proteinExistence type="predicted"/>
<sequence length="377" mass="44339">MRKAILFICLFIAATAYTQEMKKVSFDEKFKKENQGKTKIEVDEVKELLHIMIAITEVGLDNDDMVQQSGDYYQDVLKQFKAFKDEKIIGKIDSLMKANPTNYVLLTGNAISYDFKGNKLIPNKNYLFPAQSVSSHTTVKINPITTYKTQLEDFAKKTGFREFYKKHIPYYNSLISQYNKVANLDEQWKWLEKNFETKVNNYTILTSPLINSLNYTTTYRDNDFIQILMVLPPVEEVKGFSEKQNIVFNTRVMFTEIDHNYTNAPTKKFTETLNEALKDREKWVDVKQEGTEYYPNPSRVFDEYMTFSVYYLFCADKYSNDTPTLTYAYQDINSVLKARGFIKIKEFNDELLSLRKKYPGKKIEELYPELIEWCKNQ</sequence>
<protein>
    <recommendedName>
        <fullName evidence="4">DUF4932 domain-containing protein</fullName>
    </recommendedName>
</protein>
<dbReference type="InterPro" id="IPR032560">
    <property type="entry name" value="DUF4932"/>
</dbReference>
<feature type="chain" id="PRO_5012410725" description="DUF4932 domain-containing protein" evidence="1">
    <location>
        <begin position="19"/>
        <end position="377"/>
    </location>
</feature>
<reference evidence="3" key="1">
    <citation type="submission" date="2017-01" db="EMBL/GenBank/DDBJ databases">
        <authorList>
            <person name="Varghese N."/>
            <person name="Submissions S."/>
        </authorList>
    </citation>
    <scope>NUCLEOTIDE SEQUENCE [LARGE SCALE GENOMIC DNA]</scope>
    <source>
        <strain evidence="3">DSM 18017</strain>
    </source>
</reference>
<accession>A0A1N7QND6</accession>
<evidence type="ECO:0000256" key="1">
    <source>
        <dbReference type="SAM" id="SignalP"/>
    </source>
</evidence>
<dbReference type="STRING" id="373668.SAMN05421786_11333"/>
<evidence type="ECO:0008006" key="4">
    <source>
        <dbReference type="Google" id="ProtNLM"/>
    </source>
</evidence>
<dbReference type="AlphaFoldDB" id="A0A1N7QND6"/>
<dbReference type="Proteomes" id="UP000186744">
    <property type="component" value="Unassembled WGS sequence"/>
</dbReference>
<name>A0A1N7QND6_9FLAO</name>
<evidence type="ECO:0000313" key="3">
    <source>
        <dbReference type="Proteomes" id="UP000186744"/>
    </source>
</evidence>
<organism evidence="2 3">
    <name type="scientific">Chryseobacterium ureilyticum</name>
    <dbReference type="NCBI Taxonomy" id="373668"/>
    <lineage>
        <taxon>Bacteria</taxon>
        <taxon>Pseudomonadati</taxon>
        <taxon>Bacteroidota</taxon>
        <taxon>Flavobacteriia</taxon>
        <taxon>Flavobacteriales</taxon>
        <taxon>Weeksellaceae</taxon>
        <taxon>Chryseobacterium group</taxon>
        <taxon>Chryseobacterium</taxon>
    </lineage>
</organism>
<feature type="signal peptide" evidence="1">
    <location>
        <begin position="1"/>
        <end position="18"/>
    </location>
</feature>
<dbReference type="OrthoDB" id="6395228at2"/>
<dbReference type="Pfam" id="PF16286">
    <property type="entry name" value="DUF4932"/>
    <property type="match status" value="1"/>
</dbReference>
<dbReference type="EMBL" id="FTOL01000013">
    <property type="protein sequence ID" value="SIT24338.1"/>
    <property type="molecule type" value="Genomic_DNA"/>
</dbReference>
<keyword evidence="3" id="KW-1185">Reference proteome</keyword>
<evidence type="ECO:0000313" key="2">
    <source>
        <dbReference type="EMBL" id="SIT24338.1"/>
    </source>
</evidence>
<dbReference type="RefSeq" id="WP_076553948.1">
    <property type="nucleotide sequence ID" value="NZ_FTOL01000013.1"/>
</dbReference>
<gene>
    <name evidence="2" type="ORF">SAMN05421786_11333</name>
</gene>